<keyword evidence="2" id="KW-1185">Reference proteome</keyword>
<evidence type="ECO:0000313" key="1">
    <source>
        <dbReference type="EMBL" id="MFC0392816.1"/>
    </source>
</evidence>
<dbReference type="RefSeq" id="WP_204819092.1">
    <property type="nucleotide sequence ID" value="NZ_JBHLVF010000023.1"/>
</dbReference>
<sequence>MKRCTLVQGCFFNGESCKAVVERVTDWLASVQNQRKVIAVSHGLTGRIIRGVYKQLKKEEALKLDVSHKTFFKFSNQHIERISYE</sequence>
<dbReference type="Proteomes" id="UP001589818">
    <property type="component" value="Unassembled WGS sequence"/>
</dbReference>
<dbReference type="Gene3D" id="3.40.50.1240">
    <property type="entry name" value="Phosphoglycerate mutase-like"/>
    <property type="match status" value="1"/>
</dbReference>
<evidence type="ECO:0000313" key="2">
    <source>
        <dbReference type="Proteomes" id="UP001589818"/>
    </source>
</evidence>
<dbReference type="InterPro" id="IPR029033">
    <property type="entry name" value="His_PPase_superfam"/>
</dbReference>
<dbReference type="Pfam" id="PF00300">
    <property type="entry name" value="His_Phos_1"/>
    <property type="match status" value="1"/>
</dbReference>
<dbReference type="EMBL" id="JBHLVF010000023">
    <property type="protein sequence ID" value="MFC0392816.1"/>
    <property type="molecule type" value="Genomic_DNA"/>
</dbReference>
<dbReference type="InterPro" id="IPR013078">
    <property type="entry name" value="His_Pase_superF_clade-1"/>
</dbReference>
<dbReference type="SUPFAM" id="SSF53254">
    <property type="entry name" value="Phosphoglycerate mutase-like"/>
    <property type="match status" value="1"/>
</dbReference>
<organism evidence="1 2">
    <name type="scientific">Paenibacillus mendelii</name>
    <dbReference type="NCBI Taxonomy" id="206163"/>
    <lineage>
        <taxon>Bacteria</taxon>
        <taxon>Bacillati</taxon>
        <taxon>Bacillota</taxon>
        <taxon>Bacilli</taxon>
        <taxon>Bacillales</taxon>
        <taxon>Paenibacillaceae</taxon>
        <taxon>Paenibacillus</taxon>
    </lineage>
</organism>
<proteinExistence type="predicted"/>
<protein>
    <submittedName>
        <fullName evidence="1">Histidine phosphatase family protein</fullName>
    </submittedName>
</protein>
<comment type="caution">
    <text evidence="1">The sequence shown here is derived from an EMBL/GenBank/DDBJ whole genome shotgun (WGS) entry which is preliminary data.</text>
</comment>
<gene>
    <name evidence="1" type="ORF">ACFFJ8_15705</name>
</gene>
<name>A0ABV6JAK0_9BACL</name>
<accession>A0ABV6JAK0</accession>
<reference evidence="1 2" key="1">
    <citation type="submission" date="2024-09" db="EMBL/GenBank/DDBJ databases">
        <authorList>
            <person name="Sun Q."/>
            <person name="Mori K."/>
        </authorList>
    </citation>
    <scope>NUCLEOTIDE SEQUENCE [LARGE SCALE GENOMIC DNA]</scope>
    <source>
        <strain evidence="1 2">CCM 4839</strain>
    </source>
</reference>